<proteinExistence type="predicted"/>
<dbReference type="GO" id="GO:1990468">
    <property type="term" value="C:NuA3b histone acetyltransferase complex"/>
    <property type="evidence" value="ECO:0007669"/>
    <property type="project" value="EnsemblFungi"/>
</dbReference>
<dbReference type="Pfam" id="PF10513">
    <property type="entry name" value="EPL1"/>
    <property type="match status" value="1"/>
</dbReference>
<evidence type="ECO:0000256" key="1">
    <source>
        <dbReference type="ARBA" id="ARBA00004123"/>
    </source>
</evidence>
<accession>A0A1E3P2S3</accession>
<protein>
    <recommendedName>
        <fullName evidence="13">PHD-type domain-containing protein</fullName>
    </recommendedName>
</protein>
<dbReference type="InterPro" id="IPR034732">
    <property type="entry name" value="EPHD"/>
</dbReference>
<evidence type="ECO:0000256" key="5">
    <source>
        <dbReference type="ARBA" id="ARBA00022833"/>
    </source>
</evidence>
<evidence type="ECO:0000256" key="7">
    <source>
        <dbReference type="PROSITE-ProRule" id="PRU00146"/>
    </source>
</evidence>
<evidence type="ECO:0000256" key="6">
    <source>
        <dbReference type="ARBA" id="ARBA00023242"/>
    </source>
</evidence>
<evidence type="ECO:0000259" key="9">
    <source>
        <dbReference type="PROSITE" id="PS50016"/>
    </source>
</evidence>
<keyword evidence="4 7" id="KW-0863">Zinc-finger</keyword>
<dbReference type="Proteomes" id="UP000094112">
    <property type="component" value="Unassembled WGS sequence"/>
</dbReference>
<dbReference type="GO" id="GO:0140003">
    <property type="term" value="F:histone H3K36me3 reader activity"/>
    <property type="evidence" value="ECO:0007669"/>
    <property type="project" value="EnsemblFungi"/>
</dbReference>
<dbReference type="GO" id="GO:0006338">
    <property type="term" value="P:chromatin remodeling"/>
    <property type="evidence" value="ECO:0007669"/>
    <property type="project" value="EnsemblFungi"/>
</dbReference>
<dbReference type="SMART" id="SM00249">
    <property type="entry name" value="PHD"/>
    <property type="match status" value="2"/>
</dbReference>
<evidence type="ECO:0000259" key="10">
    <source>
        <dbReference type="PROSITE" id="PS51805"/>
    </source>
</evidence>
<name>A0A1E3P2S3_WICAA</name>
<evidence type="ECO:0000256" key="8">
    <source>
        <dbReference type="SAM" id="MobiDB-lite"/>
    </source>
</evidence>
<dbReference type="EMBL" id="KV454210">
    <property type="protein sequence ID" value="ODQ59628.1"/>
    <property type="molecule type" value="Genomic_DNA"/>
</dbReference>
<dbReference type="GO" id="GO:1990467">
    <property type="term" value="C:NuA3a histone acetyltransferase complex"/>
    <property type="evidence" value="ECO:0007669"/>
    <property type="project" value="EnsemblFungi"/>
</dbReference>
<dbReference type="AlphaFoldDB" id="A0A1E3P2S3"/>
<keyword evidence="12" id="KW-1185">Reference proteome</keyword>
<dbReference type="SUPFAM" id="SSF57903">
    <property type="entry name" value="FYVE/PHD zinc finger"/>
    <property type="match status" value="1"/>
</dbReference>
<keyword evidence="6" id="KW-0539">Nucleus</keyword>
<dbReference type="InterPro" id="IPR001965">
    <property type="entry name" value="Znf_PHD"/>
</dbReference>
<evidence type="ECO:0008006" key="13">
    <source>
        <dbReference type="Google" id="ProtNLM"/>
    </source>
</evidence>
<dbReference type="FunFam" id="3.30.40.10:FF:000007">
    <property type="entry name" value="Bromodomain containing 1, isoform CRA_b"/>
    <property type="match status" value="1"/>
</dbReference>
<evidence type="ECO:0000256" key="4">
    <source>
        <dbReference type="ARBA" id="ARBA00022771"/>
    </source>
</evidence>
<dbReference type="InterPro" id="IPR013083">
    <property type="entry name" value="Znf_RING/FYVE/PHD"/>
</dbReference>
<feature type="compositionally biased region" description="Polar residues" evidence="8">
    <location>
        <begin position="33"/>
        <end position="43"/>
    </location>
</feature>
<dbReference type="RefSeq" id="XP_019038835.1">
    <property type="nucleotide sequence ID" value="XM_019183331.1"/>
</dbReference>
<dbReference type="GO" id="GO:0008270">
    <property type="term" value="F:zinc ion binding"/>
    <property type="evidence" value="ECO:0007669"/>
    <property type="project" value="UniProtKB-KW"/>
</dbReference>
<dbReference type="CDD" id="cd15492">
    <property type="entry name" value="PHD_BRPF_JADE_like"/>
    <property type="match status" value="1"/>
</dbReference>
<feature type="domain" description="PHD-type" evidence="10">
    <location>
        <begin position="305"/>
        <end position="422"/>
    </location>
</feature>
<dbReference type="InterPro" id="IPR019787">
    <property type="entry name" value="Znf_PHD-finger"/>
</dbReference>
<evidence type="ECO:0000313" key="11">
    <source>
        <dbReference type="EMBL" id="ODQ59628.1"/>
    </source>
</evidence>
<dbReference type="Pfam" id="PF13832">
    <property type="entry name" value="zf-HC5HC2H_2"/>
    <property type="match status" value="1"/>
</dbReference>
<dbReference type="OrthoDB" id="20839at2759"/>
<evidence type="ECO:0000313" key="12">
    <source>
        <dbReference type="Proteomes" id="UP000094112"/>
    </source>
</evidence>
<dbReference type="InterPro" id="IPR050701">
    <property type="entry name" value="Histone_Mod_Regulator"/>
</dbReference>
<keyword evidence="5" id="KW-0862">Zinc</keyword>
<evidence type="ECO:0000256" key="3">
    <source>
        <dbReference type="ARBA" id="ARBA00022737"/>
    </source>
</evidence>
<dbReference type="GO" id="GO:0005634">
    <property type="term" value="C:nucleus"/>
    <property type="evidence" value="ECO:0007669"/>
    <property type="project" value="UniProtKB-SubCell"/>
</dbReference>
<comment type="subcellular location">
    <subcellularLocation>
        <location evidence="1">Nucleus</location>
    </subcellularLocation>
</comment>
<dbReference type="PROSITE" id="PS01359">
    <property type="entry name" value="ZF_PHD_1"/>
    <property type="match status" value="1"/>
</dbReference>
<reference evidence="11 12" key="1">
    <citation type="journal article" date="2016" name="Proc. Natl. Acad. Sci. U.S.A.">
        <title>Comparative genomics of biotechnologically important yeasts.</title>
        <authorList>
            <person name="Riley R."/>
            <person name="Haridas S."/>
            <person name="Wolfe K.H."/>
            <person name="Lopes M.R."/>
            <person name="Hittinger C.T."/>
            <person name="Goeker M."/>
            <person name="Salamov A.A."/>
            <person name="Wisecaver J.H."/>
            <person name="Long T.M."/>
            <person name="Calvey C.H."/>
            <person name="Aerts A.L."/>
            <person name="Barry K.W."/>
            <person name="Choi C."/>
            <person name="Clum A."/>
            <person name="Coughlan A.Y."/>
            <person name="Deshpande S."/>
            <person name="Douglass A.P."/>
            <person name="Hanson S.J."/>
            <person name="Klenk H.-P."/>
            <person name="LaButti K.M."/>
            <person name="Lapidus A."/>
            <person name="Lindquist E.A."/>
            <person name="Lipzen A.M."/>
            <person name="Meier-Kolthoff J.P."/>
            <person name="Ohm R.A."/>
            <person name="Otillar R.P."/>
            <person name="Pangilinan J.L."/>
            <person name="Peng Y."/>
            <person name="Rokas A."/>
            <person name="Rosa C.A."/>
            <person name="Scheuner C."/>
            <person name="Sibirny A.A."/>
            <person name="Slot J.C."/>
            <person name="Stielow J.B."/>
            <person name="Sun H."/>
            <person name="Kurtzman C.P."/>
            <person name="Blackwell M."/>
            <person name="Grigoriev I.V."/>
            <person name="Jeffries T.W."/>
        </authorList>
    </citation>
    <scope>NUCLEOTIDE SEQUENCE [LARGE SCALE GENOMIC DNA]</scope>
    <source>
        <strain evidence="12">ATCC 58044 / CBS 1984 / NCYC 433 / NRRL Y-366-8</strain>
    </source>
</reference>
<feature type="region of interest" description="Disordered" evidence="8">
    <location>
        <begin position="1"/>
        <end position="56"/>
    </location>
</feature>
<feature type="domain" description="PHD-type" evidence="9">
    <location>
        <begin position="251"/>
        <end position="301"/>
    </location>
</feature>
<keyword evidence="2" id="KW-0479">Metal-binding</keyword>
<dbReference type="InterPro" id="IPR019786">
    <property type="entry name" value="Zinc_finger_PHD-type_CS"/>
</dbReference>
<dbReference type="PROSITE" id="PS50016">
    <property type="entry name" value="ZF_PHD_2"/>
    <property type="match status" value="1"/>
</dbReference>
<dbReference type="InterPro" id="IPR019542">
    <property type="entry name" value="Enhancer_polycomb-like_N"/>
</dbReference>
<feature type="compositionally biased region" description="Basic and acidic residues" evidence="8">
    <location>
        <begin position="45"/>
        <end position="56"/>
    </location>
</feature>
<dbReference type="Gene3D" id="3.30.40.10">
    <property type="entry name" value="Zinc/RING finger domain, C3HC4 (zinc finger)"/>
    <property type="match status" value="2"/>
</dbReference>
<dbReference type="STRING" id="683960.A0A1E3P2S3"/>
<dbReference type="GeneID" id="30200577"/>
<dbReference type="PANTHER" id="PTHR13793:SF107">
    <property type="entry name" value="BROMODOMAIN-CONTAINING PROTEIN HOMOLOG"/>
    <property type="match status" value="1"/>
</dbReference>
<evidence type="ECO:0000256" key="2">
    <source>
        <dbReference type="ARBA" id="ARBA00022723"/>
    </source>
</evidence>
<dbReference type="Pfam" id="PF13831">
    <property type="entry name" value="PHD_2"/>
    <property type="match status" value="1"/>
</dbReference>
<keyword evidence="3" id="KW-0677">Repeat</keyword>
<dbReference type="InterPro" id="IPR011011">
    <property type="entry name" value="Znf_FYVE_PHD"/>
</dbReference>
<dbReference type="GO" id="GO:0006357">
    <property type="term" value="P:regulation of transcription by RNA polymerase II"/>
    <property type="evidence" value="ECO:0007669"/>
    <property type="project" value="TreeGrafter"/>
</dbReference>
<dbReference type="PROSITE" id="PS51805">
    <property type="entry name" value="EPHD"/>
    <property type="match status" value="1"/>
</dbReference>
<gene>
    <name evidence="11" type="ORF">WICANDRAFT_62215</name>
</gene>
<dbReference type="PANTHER" id="PTHR13793">
    <property type="entry name" value="PHD FINGER PROTEINS"/>
    <property type="match status" value="1"/>
</dbReference>
<organism evidence="11 12">
    <name type="scientific">Wickerhamomyces anomalus (strain ATCC 58044 / CBS 1984 / NCYC 433 / NRRL Y-366-8)</name>
    <name type="common">Yeast</name>
    <name type="synonym">Hansenula anomala</name>
    <dbReference type="NCBI Taxonomy" id="683960"/>
    <lineage>
        <taxon>Eukaryota</taxon>
        <taxon>Fungi</taxon>
        <taxon>Dikarya</taxon>
        <taxon>Ascomycota</taxon>
        <taxon>Saccharomycotina</taxon>
        <taxon>Saccharomycetes</taxon>
        <taxon>Phaffomycetales</taxon>
        <taxon>Wickerhamomycetaceae</taxon>
        <taxon>Wickerhamomyces</taxon>
    </lineage>
</organism>
<sequence>MSANGTPKGGNRKANARSLLISQRKERAASIPPTLTQPINNNHSIHHDPSKPREERHFKDYYPDLDEDLALPLLLNEIDPNELKSNHPRIQGLKKPEFKQIPKEILPNDNSKIPKNIIKLGYKEHSMSQNPETYIRENDQFAKREQNNPFFESISSNQINFKSTYDMDEQDNYFLAYINSKIDSKQISHEIFEIAITILENEWYYLEKKIPPKIRKTYSSNSELSLKTSAAINHTKLYGADDGIGFSPEEDQRCAVCNESECDNSNAIIFCDGCDIAVHQDCYGVIFIPEGQWLCRRCMISKKRKVKCLFCPSTTGAFKQTDNGLWSHVLCALWIPELWFASAGHMEPVEGFDVIPKGRWKLNCYICKQKMGACIQCANKNCFTAFHPTCARRAGLFMEMKKGVQGAVLDKSSMHSYCHRHSPQGYNEQVDIKSGIEKTRLYYSTLNQNQSTNVLKISKEKKSVNKKWKTSRGTPIPPNYFITVISVFLKKLKIQDEENVAQQLTKYWCMKREMKRGAPLVRRTDPTGYTSGNPEELEPKSEFCKTLLQDIDQLQGLAQAVELREQERLLLDQVFKEQLQCAYFPHNTLIRLLLTKINKIDSSRFLMDLETQSLNLSQINDKSVKNNYMSLNEFLTDLESFFQEVEAINSPALIKAVRRITRDIDTNLQELKDLDLSKLDRDFVMDGVEVKEAPYQGLRAMQEVGLSDMEDD</sequence>